<keyword evidence="3" id="KW-1185">Reference proteome</keyword>
<feature type="region of interest" description="Disordered" evidence="1">
    <location>
        <begin position="125"/>
        <end position="190"/>
    </location>
</feature>
<evidence type="ECO:0000256" key="1">
    <source>
        <dbReference type="SAM" id="MobiDB-lite"/>
    </source>
</evidence>
<feature type="compositionally biased region" description="Basic and acidic residues" evidence="1">
    <location>
        <begin position="140"/>
        <end position="150"/>
    </location>
</feature>
<dbReference type="Proteomes" id="UP000074310">
    <property type="component" value="Unassembled WGS sequence"/>
</dbReference>
<dbReference type="AlphaFoldDB" id="A0A147I8H0"/>
<gene>
    <name evidence="2" type="ORF">NS334_02455</name>
</gene>
<accession>A0A147I8H0</accession>
<evidence type="ECO:0000313" key="2">
    <source>
        <dbReference type="EMBL" id="KTT75499.1"/>
    </source>
</evidence>
<comment type="caution">
    <text evidence="2">The sequence shown here is derived from an EMBL/GenBank/DDBJ whole genome shotgun (WGS) entry which is preliminary data.</text>
</comment>
<reference evidence="2 3" key="1">
    <citation type="journal article" date="2016" name="Front. Microbiol.">
        <title>Genomic Resource of Rice Seed Associated Bacteria.</title>
        <authorList>
            <person name="Midha S."/>
            <person name="Bansal K."/>
            <person name="Sharma S."/>
            <person name="Kumar N."/>
            <person name="Patil P.P."/>
            <person name="Chaudhry V."/>
            <person name="Patil P.B."/>
        </authorList>
    </citation>
    <scope>NUCLEOTIDE SEQUENCE [LARGE SCALE GENOMIC DNA]</scope>
    <source>
        <strain evidence="2 3">NS334</strain>
    </source>
</reference>
<dbReference type="PATRIC" id="fig|869719.3.peg.3031"/>
<dbReference type="EMBL" id="LDTB01000007">
    <property type="protein sequence ID" value="KTT75499.1"/>
    <property type="molecule type" value="Genomic_DNA"/>
</dbReference>
<name>A0A147I8H0_9SPHN</name>
<protein>
    <submittedName>
        <fullName evidence="2">Uncharacterized protein</fullName>
    </submittedName>
</protein>
<sequence>MEAKMGILDSLAGFIDNEGLAEAFAVKPDDPAKLRRPVVDGIRRTREQYAERNIGTARAAGRWWQVQNGVVAFTVKLTGGTLPLSGSTTNHIPEAMFAAFLDKFEQAVTAGELDAALKAFQEDRAKAPNAGNAPRSKSHGGGERHPSNDREDWDSLTWAQRQKVNALYREGRNPDGSRIAEVGYKPDAAF</sequence>
<dbReference type="OrthoDB" id="7558527at2"/>
<evidence type="ECO:0000313" key="3">
    <source>
        <dbReference type="Proteomes" id="UP000074310"/>
    </source>
</evidence>
<organism evidence="2 3">
    <name type="scientific">Sphingomonas endophytica</name>
    <dbReference type="NCBI Taxonomy" id="869719"/>
    <lineage>
        <taxon>Bacteria</taxon>
        <taxon>Pseudomonadati</taxon>
        <taxon>Pseudomonadota</taxon>
        <taxon>Alphaproteobacteria</taxon>
        <taxon>Sphingomonadales</taxon>
        <taxon>Sphingomonadaceae</taxon>
        <taxon>Sphingomonas</taxon>
    </lineage>
</organism>
<proteinExistence type="predicted"/>
<dbReference type="RefSeq" id="WP_058754391.1">
    <property type="nucleotide sequence ID" value="NZ_LDTB01000007.1"/>
</dbReference>